<keyword evidence="1 2" id="KW-0240">DNA-directed RNA polymerase</keyword>
<dbReference type="SUPFAM" id="SSF56731">
    <property type="entry name" value="DNA primase core"/>
    <property type="match status" value="1"/>
</dbReference>
<keyword evidence="1 2" id="KW-0808">Transferase</keyword>
<keyword evidence="1 2" id="KW-0548">Nucleotidyltransferase</keyword>
<evidence type="ECO:0000256" key="1">
    <source>
        <dbReference type="HAMAP-Rule" id="MF_00974"/>
    </source>
</evidence>
<evidence type="ECO:0000313" key="4">
    <source>
        <dbReference type="EMBL" id="SPE18845.1"/>
    </source>
</evidence>
<dbReference type="PANTHER" id="PTHR30313">
    <property type="entry name" value="DNA PRIMASE"/>
    <property type="match status" value="1"/>
</dbReference>
<dbReference type="GO" id="GO:0003677">
    <property type="term" value="F:DNA binding"/>
    <property type="evidence" value="ECO:0007669"/>
    <property type="project" value="UniProtKB-KW"/>
</dbReference>
<comment type="caution">
    <text evidence="4">The sequence shown here is derived from an EMBL/GenBank/DDBJ whole genome shotgun (WGS) entry which is preliminary data.</text>
</comment>
<dbReference type="GO" id="GO:0000428">
    <property type="term" value="C:DNA-directed RNA polymerase complex"/>
    <property type="evidence" value="ECO:0007669"/>
    <property type="project" value="UniProtKB-KW"/>
</dbReference>
<dbReference type="InterPro" id="IPR013264">
    <property type="entry name" value="DNAG_N"/>
</dbReference>
<dbReference type="AlphaFoldDB" id="A0A9N7IYS7"/>
<dbReference type="SMART" id="SM00493">
    <property type="entry name" value="TOPRIM"/>
    <property type="match status" value="1"/>
</dbReference>
<dbReference type="InterPro" id="IPR036977">
    <property type="entry name" value="DNA_primase_Znf_CHC2"/>
</dbReference>
<name>A0A9N7IYS7_LATSK</name>
<accession>A0A9N7IYS7</accession>
<comment type="function">
    <text evidence="1 2">RNA polymerase that catalyzes the synthesis of short RNA molecules used as primers for DNA polymerase during DNA replication.</text>
</comment>
<dbReference type="InterPro" id="IPR016136">
    <property type="entry name" value="DNA_helicase_N/primase_C"/>
</dbReference>
<dbReference type="InterPro" id="IPR019475">
    <property type="entry name" value="DNA_primase_DnaB-bd"/>
</dbReference>
<evidence type="ECO:0000313" key="5">
    <source>
        <dbReference type="Proteomes" id="UP000239650"/>
    </source>
</evidence>
<keyword evidence="1 2" id="KW-0804">Transcription</keyword>
<organism evidence="4 5">
    <name type="scientific">Latilactobacillus sakei</name>
    <name type="common">Lactobacillus sakei</name>
    <dbReference type="NCBI Taxonomy" id="1599"/>
    <lineage>
        <taxon>Bacteria</taxon>
        <taxon>Bacillati</taxon>
        <taxon>Bacillota</taxon>
        <taxon>Bacilli</taxon>
        <taxon>Lactobacillales</taxon>
        <taxon>Lactobacillaceae</taxon>
        <taxon>Latilactobacillus</taxon>
    </lineage>
</organism>
<proteinExistence type="inferred from homology"/>
<dbReference type="NCBIfam" id="TIGR01391">
    <property type="entry name" value="dnaG"/>
    <property type="match status" value="1"/>
</dbReference>
<dbReference type="InterPro" id="IPR002694">
    <property type="entry name" value="Znf_CHC2"/>
</dbReference>
<dbReference type="GO" id="GO:1990077">
    <property type="term" value="C:primosome complex"/>
    <property type="evidence" value="ECO:0007669"/>
    <property type="project" value="UniProtKB-KW"/>
</dbReference>
<keyword evidence="1 2" id="KW-0639">Primosome</keyword>
<dbReference type="GO" id="GO:0008270">
    <property type="term" value="F:zinc ion binding"/>
    <property type="evidence" value="ECO:0007669"/>
    <property type="project" value="UniProtKB-UniRule"/>
</dbReference>
<dbReference type="SMART" id="SM00400">
    <property type="entry name" value="ZnF_CHCC"/>
    <property type="match status" value="1"/>
</dbReference>
<sequence length="627" mass="70645">MAGKIPNEVIDEIRSQTNIVDVVGQYVQLKKAGKNLFGVCPFHDEKTPSFSVSEEKQIFHCFSCGRGGNVFKFLMELEQISFPEALTKVADFAGVTLADSYKPTAVHRESSEVTQFKQLYQQANELFKHILTSTVAGQPALDYLHERQMTDALIETFSIGYLPDQSDLLLTFFQNKDIPYQVLRQSGLFIETQTGKLHDRFSGRVMFPIRNAQGEVIAFSGRVLTKQPDQPKYLNSPETVIFNKRKVLFNYDLAKQTIHQSKKVYLFEGFMDVIAAYSADVVNGVASMGTSLTTEQLNLLAQQAQELVVCYDGDQPGIEAMKRAINLLQQHTTLELSVVVLPGGVDPDEYVRQYGGPQFKETLQNGTETPIAFELRYLKQGLNLDNEKDQLDYVQQALEVVARVESPLAIEVYLKQVEADSGITLDTLKRQLQTVRVKHATQVPINQVGQPEAPPYFDDFQAPPLPPEETAGAFGDPRTIAPKRQPKRLTRIEHAEQEILHMLIHNEDVRLQLENNADFSFVHTPYQLLYELWRSFIAEGQPADIAGFTSYIPDDLQELVVQIDLLDLPEEANQEALNDCLAVIGQNSIQERLKEAKIALKEATKLGNHSEELRLTNEVIQLVSQMK</sequence>
<comment type="similarity">
    <text evidence="1 2">Belongs to the DnaG primase family.</text>
</comment>
<keyword evidence="1 2" id="KW-0479">Metal-binding</keyword>
<protein>
    <recommendedName>
        <fullName evidence="1 2">DNA primase</fullName>
        <ecNumber evidence="1">2.7.7.101</ecNumber>
    </recommendedName>
</protein>
<dbReference type="PIRSF" id="PIRSF002811">
    <property type="entry name" value="DnaG"/>
    <property type="match status" value="1"/>
</dbReference>
<dbReference type="PROSITE" id="PS50880">
    <property type="entry name" value="TOPRIM"/>
    <property type="match status" value="1"/>
</dbReference>
<keyword evidence="1 3" id="KW-0863">Zinc-finger</keyword>
<dbReference type="CDD" id="cd03364">
    <property type="entry name" value="TOPRIM_DnaG_primases"/>
    <property type="match status" value="1"/>
</dbReference>
<dbReference type="GeneID" id="57133740"/>
<feature type="zinc finger region" description="CHC2-type" evidence="1 3">
    <location>
        <begin position="40"/>
        <end position="64"/>
    </location>
</feature>
<dbReference type="Pfam" id="PF10410">
    <property type="entry name" value="DnaB_bind"/>
    <property type="match status" value="1"/>
</dbReference>
<dbReference type="InterPro" id="IPR006295">
    <property type="entry name" value="DNA_primase_DnaG"/>
</dbReference>
<evidence type="ECO:0000256" key="3">
    <source>
        <dbReference type="PIRSR" id="PIRSR002811-1"/>
    </source>
</evidence>
<dbReference type="Gene3D" id="1.10.860.10">
    <property type="entry name" value="DNAb Helicase, Chain A"/>
    <property type="match status" value="1"/>
</dbReference>
<dbReference type="Proteomes" id="UP000239650">
    <property type="component" value="Unassembled WGS sequence"/>
</dbReference>
<comment type="subunit">
    <text evidence="1">Monomer. Interacts with DnaB.</text>
</comment>
<keyword evidence="1 2" id="KW-0235">DNA replication</keyword>
<comment type="catalytic activity">
    <reaction evidence="1">
        <text>ssDNA + n NTP = ssDNA/pppN(pN)n-1 hybrid + (n-1) diphosphate.</text>
        <dbReference type="EC" id="2.7.7.101"/>
    </reaction>
</comment>
<dbReference type="Gene3D" id="3.90.580.10">
    <property type="entry name" value="Zinc finger, CHC2-type domain"/>
    <property type="match status" value="1"/>
</dbReference>
<keyword evidence="1 2" id="KW-0862">Zinc</keyword>
<dbReference type="Pfam" id="PF13155">
    <property type="entry name" value="Toprim_2"/>
    <property type="match status" value="1"/>
</dbReference>
<dbReference type="InterPro" id="IPR037068">
    <property type="entry name" value="DNA_primase_core_N_sf"/>
</dbReference>
<comment type="domain">
    <text evidence="1">Contains an N-terminal zinc-binding domain, a central core domain that contains the primase activity, and a C-terminal DnaB-binding domain.</text>
</comment>
<dbReference type="InterPro" id="IPR030846">
    <property type="entry name" value="DnaG_bac"/>
</dbReference>
<dbReference type="InterPro" id="IPR050219">
    <property type="entry name" value="DnaG_primase"/>
</dbReference>
<dbReference type="RefSeq" id="WP_016265049.1">
    <property type="nucleotide sequence ID" value="NZ_CAKMCP010000001.1"/>
</dbReference>
<dbReference type="PANTHER" id="PTHR30313:SF2">
    <property type="entry name" value="DNA PRIMASE"/>
    <property type="match status" value="1"/>
</dbReference>
<dbReference type="SUPFAM" id="SSF57783">
    <property type="entry name" value="Zinc beta-ribbon"/>
    <property type="match status" value="1"/>
</dbReference>
<dbReference type="GO" id="GO:0005737">
    <property type="term" value="C:cytoplasm"/>
    <property type="evidence" value="ECO:0007669"/>
    <property type="project" value="TreeGrafter"/>
</dbReference>
<dbReference type="FunFam" id="3.90.580.10:FF:000001">
    <property type="entry name" value="DNA primase"/>
    <property type="match status" value="1"/>
</dbReference>
<dbReference type="Pfam" id="PF08275">
    <property type="entry name" value="DNAG_N"/>
    <property type="match status" value="1"/>
</dbReference>
<dbReference type="InterPro" id="IPR034151">
    <property type="entry name" value="TOPRIM_DnaG_bac"/>
</dbReference>
<dbReference type="EC" id="2.7.7.101" evidence="1"/>
<keyword evidence="1" id="KW-0238">DNA-binding</keyword>
<dbReference type="Pfam" id="PF01807">
    <property type="entry name" value="Zn_ribbon_DnaG"/>
    <property type="match status" value="1"/>
</dbReference>
<gene>
    <name evidence="1 4" type="primary">dnaG</name>
    <name evidence="4" type="ORF">LAS9267_00330</name>
</gene>
<dbReference type="GO" id="GO:0003899">
    <property type="term" value="F:DNA-directed RNA polymerase activity"/>
    <property type="evidence" value="ECO:0007669"/>
    <property type="project" value="UniProtKB-UniRule"/>
</dbReference>
<dbReference type="HAMAP" id="MF_00974">
    <property type="entry name" value="DNA_primase_DnaG"/>
    <property type="match status" value="1"/>
</dbReference>
<dbReference type="Gene3D" id="3.90.980.10">
    <property type="entry name" value="DNA primase, catalytic core, N-terminal domain"/>
    <property type="match status" value="1"/>
</dbReference>
<evidence type="ECO:0000256" key="2">
    <source>
        <dbReference type="PIRNR" id="PIRNR002811"/>
    </source>
</evidence>
<reference evidence="4 5" key="1">
    <citation type="submission" date="2018-02" db="EMBL/GenBank/DDBJ databases">
        <authorList>
            <person name="Rodrigo-Torres L."/>
            <person name="Arahal R. D."/>
            <person name="Lucena T."/>
        </authorList>
    </citation>
    <scope>NUCLEOTIDE SEQUENCE [LARGE SCALE GENOMIC DNA]</scope>
    <source>
        <strain evidence="4 5">CECT 9267</strain>
    </source>
</reference>
<dbReference type="InterPro" id="IPR006171">
    <property type="entry name" value="TOPRIM_dom"/>
</dbReference>
<dbReference type="Gene3D" id="3.40.1360.10">
    <property type="match status" value="1"/>
</dbReference>
<dbReference type="GO" id="GO:0006269">
    <property type="term" value="P:DNA replication, synthesis of primer"/>
    <property type="evidence" value="ECO:0007669"/>
    <property type="project" value="UniProtKB-UniRule"/>
</dbReference>
<comment type="cofactor">
    <cofactor evidence="1 2 3">
        <name>Zn(2+)</name>
        <dbReference type="ChEBI" id="CHEBI:29105"/>
    </cofactor>
    <text evidence="1 2 3">Binds 1 zinc ion per monomer.</text>
</comment>
<dbReference type="EMBL" id="OKRC01000001">
    <property type="protein sequence ID" value="SPE18845.1"/>
    <property type="molecule type" value="Genomic_DNA"/>
</dbReference>